<proteinExistence type="predicted"/>
<protein>
    <recommendedName>
        <fullName evidence="1">DUF4268 domain-containing protein</fullName>
    </recommendedName>
</protein>
<dbReference type="EMBL" id="LAZR01000044">
    <property type="protein sequence ID" value="KKN99927.1"/>
    <property type="molecule type" value="Genomic_DNA"/>
</dbReference>
<dbReference type="Pfam" id="PF14088">
    <property type="entry name" value="DUF4268"/>
    <property type="match status" value="1"/>
</dbReference>
<dbReference type="InterPro" id="IPR025364">
    <property type="entry name" value="DUF4268"/>
</dbReference>
<sequence length="141" mass="16936">MFSKEDSRKLREDFWISFGKSFPNKWTLYKTKVKGLSFKFHFGLKTAMVSIDVDTDFDQRIKVWDKLVALKSILNDDYLPDAIYEDFYSLNNQKEISRIYVELNNVSIHNKNSWRETMEFLNNAMLKIEKFYEDYKDVIDS</sequence>
<feature type="domain" description="DUF4268" evidence="1">
    <location>
        <begin position="10"/>
        <end position="136"/>
    </location>
</feature>
<dbReference type="AlphaFoldDB" id="A0A0F9VJE3"/>
<comment type="caution">
    <text evidence="2">The sequence shown here is derived from an EMBL/GenBank/DDBJ whole genome shotgun (WGS) entry which is preliminary data.</text>
</comment>
<organism evidence="2">
    <name type="scientific">marine sediment metagenome</name>
    <dbReference type="NCBI Taxonomy" id="412755"/>
    <lineage>
        <taxon>unclassified sequences</taxon>
        <taxon>metagenomes</taxon>
        <taxon>ecological metagenomes</taxon>
    </lineage>
</organism>
<name>A0A0F9VJE3_9ZZZZ</name>
<gene>
    <name evidence="2" type="ORF">LCGC14_0133480</name>
</gene>
<evidence type="ECO:0000313" key="2">
    <source>
        <dbReference type="EMBL" id="KKN99927.1"/>
    </source>
</evidence>
<accession>A0A0F9VJE3</accession>
<reference evidence="2" key="1">
    <citation type="journal article" date="2015" name="Nature">
        <title>Complex archaea that bridge the gap between prokaryotes and eukaryotes.</title>
        <authorList>
            <person name="Spang A."/>
            <person name="Saw J.H."/>
            <person name="Jorgensen S.L."/>
            <person name="Zaremba-Niedzwiedzka K."/>
            <person name="Martijn J."/>
            <person name="Lind A.E."/>
            <person name="van Eijk R."/>
            <person name="Schleper C."/>
            <person name="Guy L."/>
            <person name="Ettema T.J."/>
        </authorList>
    </citation>
    <scope>NUCLEOTIDE SEQUENCE</scope>
</reference>
<evidence type="ECO:0000259" key="1">
    <source>
        <dbReference type="Pfam" id="PF14088"/>
    </source>
</evidence>